<dbReference type="GO" id="GO:0010468">
    <property type="term" value="P:regulation of gene expression"/>
    <property type="evidence" value="ECO:0007669"/>
    <property type="project" value="TreeGrafter"/>
</dbReference>
<evidence type="ECO:0000256" key="8">
    <source>
        <dbReference type="ARBA" id="ARBA00023163"/>
    </source>
</evidence>
<dbReference type="SMART" id="SM00355">
    <property type="entry name" value="ZnF_C2H2"/>
    <property type="match status" value="7"/>
</dbReference>
<dbReference type="InterPro" id="IPR013087">
    <property type="entry name" value="Znf_C2H2_type"/>
</dbReference>
<evidence type="ECO:0000313" key="13">
    <source>
        <dbReference type="Ensembl" id="ENSKMAP00000007880.1"/>
    </source>
</evidence>
<dbReference type="Ensembl" id="ENSKMAT00000008004.1">
    <property type="protein sequence ID" value="ENSKMAP00000007880.1"/>
    <property type="gene ID" value="ENSKMAG00000005923.1"/>
</dbReference>
<reference evidence="13" key="2">
    <citation type="submission" date="2025-09" db="UniProtKB">
        <authorList>
            <consortium name="Ensembl"/>
        </authorList>
    </citation>
    <scope>IDENTIFICATION</scope>
</reference>
<keyword evidence="2" id="KW-0677">Repeat</keyword>
<dbReference type="GO" id="GO:0003677">
    <property type="term" value="F:DNA binding"/>
    <property type="evidence" value="ECO:0007669"/>
    <property type="project" value="UniProtKB-KW"/>
</dbReference>
<feature type="region of interest" description="Disordered" evidence="11">
    <location>
        <begin position="720"/>
        <end position="750"/>
    </location>
</feature>
<keyword evidence="7" id="KW-0371">Homeobox</keyword>
<keyword evidence="10" id="KW-0175">Coiled coil</keyword>
<evidence type="ECO:0000256" key="7">
    <source>
        <dbReference type="ARBA" id="ARBA00023155"/>
    </source>
</evidence>
<reference evidence="13" key="1">
    <citation type="submission" date="2025-08" db="UniProtKB">
        <authorList>
            <consortium name="Ensembl"/>
        </authorList>
    </citation>
    <scope>IDENTIFICATION</scope>
</reference>
<dbReference type="CDD" id="cd22249">
    <property type="entry name" value="UDM1_RNF168_RNF169-like"/>
    <property type="match status" value="1"/>
</dbReference>
<dbReference type="PROSITE" id="PS00028">
    <property type="entry name" value="ZINC_FINGER_C2H2_1"/>
    <property type="match status" value="3"/>
</dbReference>
<evidence type="ECO:0000259" key="12">
    <source>
        <dbReference type="PROSITE" id="PS00028"/>
    </source>
</evidence>
<dbReference type="CDD" id="cd00086">
    <property type="entry name" value="homeodomain"/>
    <property type="match status" value="1"/>
</dbReference>
<keyword evidence="1" id="KW-0479">Metal-binding</keyword>
<dbReference type="GeneID" id="108237770"/>
<dbReference type="InterPro" id="IPR009057">
    <property type="entry name" value="Homeodomain-like_sf"/>
</dbReference>
<dbReference type="Pfam" id="PF19627">
    <property type="entry name" value="ADNP_N"/>
    <property type="match status" value="1"/>
</dbReference>
<evidence type="ECO:0000313" key="14">
    <source>
        <dbReference type="Proteomes" id="UP000264800"/>
    </source>
</evidence>
<keyword evidence="3" id="KW-0863">Zinc-finger</keyword>
<keyword evidence="14" id="KW-1185">Reference proteome</keyword>
<dbReference type="InterPro" id="IPR045762">
    <property type="entry name" value="ADNP_Znf"/>
</dbReference>
<feature type="domain" description="C2H2-type" evidence="12">
    <location>
        <begin position="655"/>
        <end position="676"/>
    </location>
</feature>
<feature type="compositionally biased region" description="Pro residues" evidence="11">
    <location>
        <begin position="970"/>
        <end position="981"/>
    </location>
</feature>
<dbReference type="GeneTree" id="ENSGT00530000063631"/>
<evidence type="ECO:0000256" key="5">
    <source>
        <dbReference type="ARBA" id="ARBA00023015"/>
    </source>
</evidence>
<dbReference type="Gene3D" id="1.10.10.60">
    <property type="entry name" value="Homeodomain-like"/>
    <property type="match status" value="1"/>
</dbReference>
<evidence type="ECO:0000256" key="9">
    <source>
        <dbReference type="ARBA" id="ARBA00023242"/>
    </source>
</evidence>
<dbReference type="Proteomes" id="UP000264800">
    <property type="component" value="Unplaced"/>
</dbReference>
<feature type="domain" description="C2H2-type" evidence="12">
    <location>
        <begin position="553"/>
        <end position="573"/>
    </location>
</feature>
<dbReference type="GO" id="GO:0043249">
    <property type="term" value="P:erythrocyte maturation"/>
    <property type="evidence" value="ECO:0007669"/>
    <property type="project" value="Ensembl"/>
</dbReference>
<feature type="compositionally biased region" description="Pro residues" evidence="11">
    <location>
        <begin position="720"/>
        <end position="737"/>
    </location>
</feature>
<name>A0A3Q2ZX34_KRYMA</name>
<dbReference type="GO" id="GO:0008270">
    <property type="term" value="F:zinc ion binding"/>
    <property type="evidence" value="ECO:0007669"/>
    <property type="project" value="UniProtKB-KW"/>
</dbReference>
<dbReference type="STRING" id="37003.ENSKMAP00000007880"/>
<dbReference type="KEGG" id="kmr:108237770"/>
<proteinExistence type="predicted"/>
<evidence type="ECO:0000256" key="1">
    <source>
        <dbReference type="ARBA" id="ARBA00022723"/>
    </source>
</evidence>
<dbReference type="SMART" id="SM00389">
    <property type="entry name" value="HOX"/>
    <property type="match status" value="1"/>
</dbReference>
<keyword evidence="8" id="KW-0804">Transcription</keyword>
<keyword evidence="9" id="KW-0539">Nucleus</keyword>
<keyword evidence="6" id="KW-0238">DNA-binding</keyword>
<feature type="domain" description="C2H2-type" evidence="12">
    <location>
        <begin position="164"/>
        <end position="185"/>
    </location>
</feature>
<feature type="region of interest" description="Disordered" evidence="11">
    <location>
        <begin position="952"/>
        <end position="1015"/>
    </location>
</feature>
<protein>
    <submittedName>
        <fullName evidence="13">ADNP homeobox 2b</fullName>
    </submittedName>
</protein>
<sequence length="1015" mass="112174">MYQLPVGNIEKIRKARKAVKNILSEIGLEDCQNLLKDLNEKSPSSEGEGAFQETNWIDVTDGYGSRRRKKWPYRSRSLCCSMCKYSSQNIYNFRVHVARCHLYGQSVCALAPCSQCLFIGHPKVVKKHMLFFHGKLPVSVAAPPPQAQKTSSVSVHHGNQRYQCGRCGYPCSFIFAMKKHIILKHLEHLAEQYIGYRLHQQVNASVRIYCCKECKVNTGTLDQMLHHMLVEPAHYSVSSQVQSMIVENKNFITKPTANGNGLFVTFPSIAPKPQAPQIFTKSSLVLPSNGQPAGTVVAVQPLQGTTNNTTLICAPGTNQAFLPPQASALVQLASAEAKGLLQPGATIALRSALPQGSSVVQLPTVSNMSLKQAPVTLSAATTQAQQTQQAQQLVLPSGLQSKVAAGTGTGPKPIKHTALQGTMLTSQSLLNHLIPTGNRVNGMPTYTFAPLQAAMPVSQRMTTPLQPVDQGNSAPQTKKWITCPLCNELFPSNVFDMHMEAAHPTKTSIRIESVAARSASLKKMPDKTVKCLTCKILLSEKTLFQHLLHGLNCLYCAALFFSVKQLIEHVQQHNPASRAYCDLLRQKYRVYSKGNGEILFPYIDVTTTAPKEVIGDKEVNLALVTNTLELIYLKLQPTNQQDICPAPVKVSSAYCPFCSEKFHNQPDHLQHLKQKHFVAPTIHAILKTEAFKCIYCNGVYTGKVTQQAVMLHIQRCRCSPKPPPPPPPPPPPQPPKPTSVLQVPLPPKPAPQLSQASGLYFLQVPQGLTMTRALAPARVITAPRPAQPPESEAELMCKKRLEAALKEAMEANRREREQRAAMRKKREQEKQLVKEKQLQEKQQEKLLQMQTAMQSDPNVKLAIEPTSAERRCSEDRKDFISKYFNRNPYANKAETEELSRRLSITKGEVAGHFSKKRSKCMKSLKKNTAAILLGFNMTELSKVKHNLLIPEQQPPADSAELQEDEDAAEAPPPPPPPPPPADAAEQTGSTENQPEPMDVGEAEKVPEEEQAQPME</sequence>
<dbReference type="InterPro" id="IPR038861">
    <property type="entry name" value="ADNP/ADNP2"/>
</dbReference>
<dbReference type="RefSeq" id="XP_017274929.1">
    <property type="nucleotide sequence ID" value="XM_017419440.3"/>
</dbReference>
<dbReference type="SUPFAM" id="SSF46689">
    <property type="entry name" value="Homeodomain-like"/>
    <property type="match status" value="1"/>
</dbReference>
<dbReference type="GO" id="GO:0005634">
    <property type="term" value="C:nucleus"/>
    <property type="evidence" value="ECO:0007669"/>
    <property type="project" value="TreeGrafter"/>
</dbReference>
<evidence type="ECO:0000256" key="10">
    <source>
        <dbReference type="SAM" id="Coils"/>
    </source>
</evidence>
<keyword evidence="5" id="KW-0805">Transcription regulation</keyword>
<evidence type="ECO:0000256" key="3">
    <source>
        <dbReference type="ARBA" id="ARBA00022771"/>
    </source>
</evidence>
<evidence type="ECO:0000256" key="2">
    <source>
        <dbReference type="ARBA" id="ARBA00022737"/>
    </source>
</evidence>
<organism evidence="13 14">
    <name type="scientific">Kryptolebias marmoratus</name>
    <name type="common">Mangrove killifish</name>
    <name type="synonym">Rivulus marmoratus</name>
    <dbReference type="NCBI Taxonomy" id="37003"/>
    <lineage>
        <taxon>Eukaryota</taxon>
        <taxon>Metazoa</taxon>
        <taxon>Chordata</taxon>
        <taxon>Craniata</taxon>
        <taxon>Vertebrata</taxon>
        <taxon>Euteleostomi</taxon>
        <taxon>Actinopterygii</taxon>
        <taxon>Neopterygii</taxon>
        <taxon>Teleostei</taxon>
        <taxon>Neoteleostei</taxon>
        <taxon>Acanthomorphata</taxon>
        <taxon>Ovalentaria</taxon>
        <taxon>Atherinomorphae</taxon>
        <taxon>Cyprinodontiformes</taxon>
        <taxon>Rivulidae</taxon>
        <taxon>Kryptolebias</taxon>
    </lineage>
</organism>
<dbReference type="InterPro" id="IPR001356">
    <property type="entry name" value="HD"/>
</dbReference>
<evidence type="ECO:0000256" key="4">
    <source>
        <dbReference type="ARBA" id="ARBA00022833"/>
    </source>
</evidence>
<dbReference type="PANTHER" id="PTHR15740">
    <property type="entry name" value="NEUROPROTECTIVE PEPTIDE-CONTAINING PROTEIN"/>
    <property type="match status" value="1"/>
</dbReference>
<evidence type="ECO:0000256" key="11">
    <source>
        <dbReference type="SAM" id="MobiDB-lite"/>
    </source>
</evidence>
<feature type="coiled-coil region" evidence="10">
    <location>
        <begin position="798"/>
        <end position="845"/>
    </location>
</feature>
<accession>A0A3Q2ZX34</accession>
<keyword evidence="4" id="KW-0862">Zinc</keyword>
<dbReference type="RefSeq" id="XP_024863495.1">
    <property type="nucleotide sequence ID" value="XM_025007727.2"/>
</dbReference>
<evidence type="ECO:0000256" key="6">
    <source>
        <dbReference type="ARBA" id="ARBA00023125"/>
    </source>
</evidence>
<dbReference type="PANTHER" id="PTHR15740:SF2">
    <property type="entry name" value="ACTIVITY-DEPENDENT NEUROPROTECTOR HOMEOBOX PROTEIN 2"/>
    <property type="match status" value="1"/>
</dbReference>
<dbReference type="OMA" id="CLFIGHP"/>
<dbReference type="AlphaFoldDB" id="A0A3Q2ZX34"/>
<dbReference type="CTD" id="564171"/>
<dbReference type="OrthoDB" id="10053955at2759"/>